<accession>A0A0R3WUG6</accession>
<dbReference type="WBParaSite" id="TTAC_0000440601-mRNA-1">
    <property type="protein sequence ID" value="TTAC_0000440601-mRNA-1"/>
    <property type="gene ID" value="TTAC_0000440601"/>
</dbReference>
<reference evidence="2" key="1">
    <citation type="submission" date="2017-02" db="UniProtKB">
        <authorList>
            <consortium name="WormBaseParasite"/>
        </authorList>
    </citation>
    <scope>IDENTIFICATION</scope>
</reference>
<feature type="region of interest" description="Disordered" evidence="1">
    <location>
        <begin position="1"/>
        <end position="25"/>
    </location>
</feature>
<evidence type="ECO:0000313" key="2">
    <source>
        <dbReference type="WBParaSite" id="TTAC_0000440601-mRNA-1"/>
    </source>
</evidence>
<dbReference type="PANTHER" id="PTHR31196:SF2">
    <property type="entry name" value="RNA POLYMERASE II NUCLEAR LOCALIZATION PROTEIN SLC7A6OS-RELATED"/>
    <property type="match status" value="1"/>
</dbReference>
<evidence type="ECO:0000256" key="1">
    <source>
        <dbReference type="SAM" id="MobiDB-lite"/>
    </source>
</evidence>
<feature type="region of interest" description="Disordered" evidence="1">
    <location>
        <begin position="111"/>
        <end position="176"/>
    </location>
</feature>
<protein>
    <submittedName>
        <fullName evidence="2">Probable RNA polymerase II nuclear localization protein SLC7A6OS</fullName>
    </submittedName>
</protein>
<dbReference type="AlphaFoldDB" id="A0A0R3WUG6"/>
<feature type="compositionally biased region" description="Acidic residues" evidence="1">
    <location>
        <begin position="111"/>
        <end position="134"/>
    </location>
</feature>
<dbReference type="PANTHER" id="PTHR31196">
    <property type="entry name" value="RNA POLYMERASE II NUCLEAR LOCALIZATION PROTEIN SLC7A6OS-RELATED"/>
    <property type="match status" value="1"/>
</dbReference>
<feature type="compositionally biased region" description="Polar residues" evidence="1">
    <location>
        <begin position="1"/>
        <end position="12"/>
    </location>
</feature>
<name>A0A0R3WUG6_HYDTA</name>
<dbReference type="InterPro" id="IPR040218">
    <property type="entry name" value="SLC7A6OS"/>
</dbReference>
<proteinExistence type="predicted"/>
<organism evidence="2">
    <name type="scientific">Hydatigena taeniaeformis</name>
    <name type="common">Feline tapeworm</name>
    <name type="synonym">Taenia taeniaeformis</name>
    <dbReference type="NCBI Taxonomy" id="6205"/>
    <lineage>
        <taxon>Eukaryota</taxon>
        <taxon>Metazoa</taxon>
        <taxon>Spiralia</taxon>
        <taxon>Lophotrochozoa</taxon>
        <taxon>Platyhelminthes</taxon>
        <taxon>Cestoda</taxon>
        <taxon>Eucestoda</taxon>
        <taxon>Cyclophyllidea</taxon>
        <taxon>Taeniidae</taxon>
        <taxon>Hydatigera</taxon>
    </lineage>
</organism>
<dbReference type="STRING" id="6205.A0A0R3WUG6"/>
<sequence length="266" mass="29233">LSYQIRVSTKETTAPKRKADIGEDEDAENGIVGKIGIRNSSYPPAPKSLRIIDLAYQSQSDPLAITLNDLSLVSERTSKWEADTHDKSKDASAVDDTFLYDLYAVSTNFDEDIPDDLGDEPPLEGIYEGDSDEFDEKHLYDGEDSDSNSESNWRNDYPDEEDLESSDKHSRDSDLDDNSARVLTHAIIMISLKTLFLLIVCVCLAVSQDAEEEVANDETKEAGDTGNATVDVLNGSETLAAEDSVCELRVSTPLIVGSLILYKLLA</sequence>